<dbReference type="Proteomes" id="UP000789525">
    <property type="component" value="Unassembled WGS sequence"/>
</dbReference>
<proteinExistence type="predicted"/>
<accession>A0ACA9KWZ1</accession>
<reference evidence="1" key="1">
    <citation type="submission" date="2021-06" db="EMBL/GenBank/DDBJ databases">
        <authorList>
            <person name="Kallberg Y."/>
            <person name="Tangrot J."/>
            <person name="Rosling A."/>
        </authorList>
    </citation>
    <scope>NUCLEOTIDE SEQUENCE</scope>
    <source>
        <strain evidence="1">CL356</strain>
    </source>
</reference>
<keyword evidence="2" id="KW-1185">Reference proteome</keyword>
<name>A0ACA9KWZ1_9GLOM</name>
<dbReference type="EMBL" id="CAJVPT010003562">
    <property type="protein sequence ID" value="CAG8497507.1"/>
    <property type="molecule type" value="Genomic_DNA"/>
</dbReference>
<evidence type="ECO:0000313" key="1">
    <source>
        <dbReference type="EMBL" id="CAG8497507.1"/>
    </source>
</evidence>
<comment type="caution">
    <text evidence="1">The sequence shown here is derived from an EMBL/GenBank/DDBJ whole genome shotgun (WGS) entry which is preliminary data.</text>
</comment>
<gene>
    <name evidence="1" type="ORF">ACOLOM_LOCUS2650</name>
</gene>
<organism evidence="1 2">
    <name type="scientific">Acaulospora colombiana</name>
    <dbReference type="NCBI Taxonomy" id="27376"/>
    <lineage>
        <taxon>Eukaryota</taxon>
        <taxon>Fungi</taxon>
        <taxon>Fungi incertae sedis</taxon>
        <taxon>Mucoromycota</taxon>
        <taxon>Glomeromycotina</taxon>
        <taxon>Glomeromycetes</taxon>
        <taxon>Diversisporales</taxon>
        <taxon>Acaulosporaceae</taxon>
        <taxon>Acaulospora</taxon>
    </lineage>
</organism>
<protein>
    <submittedName>
        <fullName evidence="1">13784_t:CDS:1</fullName>
    </submittedName>
</protein>
<sequence length="761" mass="85891">MVTARRILKMMKEGSGGLAGPLMKLPSDQEAPQRSNTGNSRKKEDTSSDSGPCDEGDDKNLRIIKGSRGVEDETLMHDVLVTVQEEQQILNESVTGECAENANVTHHMIPGYSEGTYEPCNMKLCVLDARSYTAALSNGYQGGGYENMEHYPPNSTLQFLGLSNIHVISSSHASLLHAINNNASSPNWFSVLESTGWLGHVADLLRAAGGKDGVVGKLVDEDASVLVGLQVLIEKEWISYGHPFRSRDGLKCNLRNNDNKSHAKSRKSSSRFQKEPPYLTPSPAPVFLLFLTCLHNLLQQFPYSFEYNDFFLLCLARAAGGNSPFGDFLCNSEFEREAVQLRERTKSIWFWVDEHKQCFKNAHYHGVLPYDLIHHNDHSTWNDHSWKKDVLRPDTGARVITLWSEYYFPKDDYSIALLSAPPGTDISIFDSLTHHPYHLDEFPSEYYLVSLFTKRRKRRIAEKVWTVWRSFVLEKKENSSNPSSKKNDGARKSECEDDKWDVLGGSELKENELRVPLSNDESDDKRDRRSQFSLAIPQKIIHEMQLNTSLSSSPSSASPSTYSPFNDYLTTEEDDTDIEEEAKLMLSSELYDGQLLEWVHLSSQDNDDSNTTKILTKLLKEAQMDEHYSYKNIVPQNDPLTELLNGVQLDQVFCQSFCPDTETMTEMLKEAQSDNPYLTRTNDSGKSKVPCSSSPSSTTRNLKNSNSSRVSTENNCNNLISEKKFLNLNKFSSSEFSKPLIFNYADNNSSSSDLSSEFVFV</sequence>
<evidence type="ECO:0000313" key="2">
    <source>
        <dbReference type="Proteomes" id="UP000789525"/>
    </source>
</evidence>